<sequence>MANVMNAQEIKDWMYHKFEENAFMKLADISILEVTCGACKMAMDVDPEKHGNRYGVVHGGALFTLADTAMGAACYSIGAKVVTLSSSVNFIRNTAEKCRVIAAATLIHVGHSTIVCRVDIEGPDGRKMVDVTGTMFVVGHFDEIPQKW</sequence>
<evidence type="ECO:0000256" key="1">
    <source>
        <dbReference type="ARBA" id="ARBA00022801"/>
    </source>
</evidence>
<dbReference type="EMBL" id="JAGZCZ010000004">
    <property type="protein sequence ID" value="MBS5519453.1"/>
    <property type="molecule type" value="Genomic_DNA"/>
</dbReference>
<dbReference type="InterPro" id="IPR052723">
    <property type="entry name" value="Acyl-CoA_thioesterase_PaaI"/>
</dbReference>
<comment type="caution">
    <text evidence="3">The sequence shown here is derived from an EMBL/GenBank/DDBJ whole genome shotgun (WGS) entry which is preliminary data.</text>
</comment>
<dbReference type="PANTHER" id="PTHR42856">
    <property type="entry name" value="ACYL-COENZYME A THIOESTERASE PAAI"/>
    <property type="match status" value="1"/>
</dbReference>
<dbReference type="NCBIfam" id="TIGR00369">
    <property type="entry name" value="unchar_dom_1"/>
    <property type="match status" value="1"/>
</dbReference>
<dbReference type="CDD" id="cd03443">
    <property type="entry name" value="PaaI_thioesterase"/>
    <property type="match status" value="1"/>
</dbReference>
<dbReference type="GO" id="GO:0016289">
    <property type="term" value="F:acyl-CoA hydrolase activity"/>
    <property type="evidence" value="ECO:0007669"/>
    <property type="project" value="TreeGrafter"/>
</dbReference>
<name>A0A943EDL4_9FIRM</name>
<feature type="domain" description="Thioesterase" evidence="2">
    <location>
        <begin position="54"/>
        <end position="127"/>
    </location>
</feature>
<evidence type="ECO:0000313" key="4">
    <source>
        <dbReference type="Proteomes" id="UP000754226"/>
    </source>
</evidence>
<dbReference type="InterPro" id="IPR006683">
    <property type="entry name" value="Thioestr_dom"/>
</dbReference>
<organism evidence="3 4">
    <name type="scientific">Acidaminococcus intestini</name>
    <dbReference type="NCBI Taxonomy" id="187327"/>
    <lineage>
        <taxon>Bacteria</taxon>
        <taxon>Bacillati</taxon>
        <taxon>Bacillota</taxon>
        <taxon>Negativicutes</taxon>
        <taxon>Acidaminococcales</taxon>
        <taxon>Acidaminococcaceae</taxon>
        <taxon>Acidaminococcus</taxon>
    </lineage>
</organism>
<dbReference type="Proteomes" id="UP000754226">
    <property type="component" value="Unassembled WGS sequence"/>
</dbReference>
<protein>
    <submittedName>
        <fullName evidence="3">PaaI family thioesterase</fullName>
    </submittedName>
</protein>
<dbReference type="AlphaFoldDB" id="A0A943EDL4"/>
<dbReference type="PANTHER" id="PTHR42856:SF1">
    <property type="entry name" value="ACYL-COENZYME A THIOESTERASE PAAI"/>
    <property type="match status" value="1"/>
</dbReference>
<evidence type="ECO:0000259" key="2">
    <source>
        <dbReference type="Pfam" id="PF03061"/>
    </source>
</evidence>
<dbReference type="InterPro" id="IPR003736">
    <property type="entry name" value="PAAI_dom"/>
</dbReference>
<gene>
    <name evidence="3" type="ORF">KHX13_03830</name>
</gene>
<keyword evidence="1" id="KW-0378">Hydrolase</keyword>
<reference evidence="3" key="1">
    <citation type="submission" date="2021-02" db="EMBL/GenBank/DDBJ databases">
        <title>Infant gut strain persistence is associated with maternal origin, phylogeny, and functional potential including surface adhesion and iron acquisition.</title>
        <authorList>
            <person name="Lou Y.C."/>
        </authorList>
    </citation>
    <scope>NUCLEOTIDE SEQUENCE</scope>
    <source>
        <strain evidence="3">L3_106_000M1_dasL3_106_000M1_concoct_15</strain>
    </source>
</reference>
<evidence type="ECO:0000313" key="3">
    <source>
        <dbReference type="EMBL" id="MBS5519453.1"/>
    </source>
</evidence>
<dbReference type="Gene3D" id="3.10.129.10">
    <property type="entry name" value="Hotdog Thioesterase"/>
    <property type="match status" value="1"/>
</dbReference>
<dbReference type="InterPro" id="IPR029069">
    <property type="entry name" value="HotDog_dom_sf"/>
</dbReference>
<accession>A0A943EDL4</accession>
<dbReference type="Pfam" id="PF03061">
    <property type="entry name" value="4HBT"/>
    <property type="match status" value="1"/>
</dbReference>
<proteinExistence type="predicted"/>
<dbReference type="SUPFAM" id="SSF54637">
    <property type="entry name" value="Thioesterase/thiol ester dehydrase-isomerase"/>
    <property type="match status" value="1"/>
</dbReference>